<evidence type="ECO:0000313" key="3">
    <source>
        <dbReference type="EMBL" id="KAF2827484.1"/>
    </source>
</evidence>
<dbReference type="AlphaFoldDB" id="A0A6A7A3U8"/>
<gene>
    <name evidence="3" type="ORF">CC86DRAFT_405609</name>
</gene>
<evidence type="ECO:0000313" key="4">
    <source>
        <dbReference type="Proteomes" id="UP000799424"/>
    </source>
</evidence>
<dbReference type="PANTHER" id="PTHR47843:SF2">
    <property type="entry name" value="BTB DOMAIN-CONTAINING PROTEIN"/>
    <property type="match status" value="1"/>
</dbReference>
<name>A0A6A7A3U8_9PLEO</name>
<evidence type="ECO:0000259" key="2">
    <source>
        <dbReference type="PROSITE" id="PS50097"/>
    </source>
</evidence>
<dbReference type="PROSITE" id="PS50097">
    <property type="entry name" value="BTB"/>
    <property type="match status" value="1"/>
</dbReference>
<dbReference type="CDD" id="cd18186">
    <property type="entry name" value="BTB_POZ_ZBTB_KLHL-like"/>
    <property type="match status" value="1"/>
</dbReference>
<dbReference type="PANTHER" id="PTHR47843">
    <property type="entry name" value="BTB DOMAIN-CONTAINING PROTEIN-RELATED"/>
    <property type="match status" value="1"/>
</dbReference>
<dbReference type="OrthoDB" id="3794732at2759"/>
<dbReference type="Proteomes" id="UP000799424">
    <property type="component" value="Unassembled WGS sequence"/>
</dbReference>
<feature type="region of interest" description="Disordered" evidence="1">
    <location>
        <begin position="1"/>
        <end position="24"/>
    </location>
</feature>
<accession>A0A6A7A3U8</accession>
<dbReference type="SUPFAM" id="SSF54695">
    <property type="entry name" value="POZ domain"/>
    <property type="match status" value="1"/>
</dbReference>
<dbReference type="InterPro" id="IPR000210">
    <property type="entry name" value="BTB/POZ_dom"/>
</dbReference>
<dbReference type="EMBL" id="MU006224">
    <property type="protein sequence ID" value="KAF2827484.1"/>
    <property type="molecule type" value="Genomic_DNA"/>
</dbReference>
<feature type="domain" description="BTB" evidence="2">
    <location>
        <begin position="28"/>
        <end position="96"/>
    </location>
</feature>
<proteinExistence type="predicted"/>
<reference evidence="3" key="1">
    <citation type="journal article" date="2020" name="Stud. Mycol.">
        <title>101 Dothideomycetes genomes: a test case for predicting lifestyles and emergence of pathogens.</title>
        <authorList>
            <person name="Haridas S."/>
            <person name="Albert R."/>
            <person name="Binder M."/>
            <person name="Bloem J."/>
            <person name="Labutti K."/>
            <person name="Salamov A."/>
            <person name="Andreopoulos B."/>
            <person name="Baker S."/>
            <person name="Barry K."/>
            <person name="Bills G."/>
            <person name="Bluhm B."/>
            <person name="Cannon C."/>
            <person name="Castanera R."/>
            <person name="Culley D."/>
            <person name="Daum C."/>
            <person name="Ezra D."/>
            <person name="Gonzalez J."/>
            <person name="Henrissat B."/>
            <person name="Kuo A."/>
            <person name="Liang C."/>
            <person name="Lipzen A."/>
            <person name="Lutzoni F."/>
            <person name="Magnuson J."/>
            <person name="Mondo S."/>
            <person name="Nolan M."/>
            <person name="Ohm R."/>
            <person name="Pangilinan J."/>
            <person name="Park H.-J."/>
            <person name="Ramirez L."/>
            <person name="Alfaro M."/>
            <person name="Sun H."/>
            <person name="Tritt A."/>
            <person name="Yoshinaga Y."/>
            <person name="Zwiers L.-H."/>
            <person name="Turgeon B."/>
            <person name="Goodwin S."/>
            <person name="Spatafora J."/>
            <person name="Crous P."/>
            <person name="Grigoriev I."/>
        </authorList>
    </citation>
    <scope>NUCLEOTIDE SEQUENCE</scope>
    <source>
        <strain evidence="3">CBS 113818</strain>
    </source>
</reference>
<dbReference type="InterPro" id="IPR011333">
    <property type="entry name" value="SKP1/BTB/POZ_sf"/>
</dbReference>
<evidence type="ECO:0000256" key="1">
    <source>
        <dbReference type="SAM" id="MobiDB-lite"/>
    </source>
</evidence>
<keyword evidence="4" id="KW-1185">Reference proteome</keyword>
<protein>
    <recommendedName>
        <fullName evidence="2">BTB domain-containing protein</fullName>
    </recommendedName>
</protein>
<organism evidence="3 4">
    <name type="scientific">Ophiobolus disseminans</name>
    <dbReference type="NCBI Taxonomy" id="1469910"/>
    <lineage>
        <taxon>Eukaryota</taxon>
        <taxon>Fungi</taxon>
        <taxon>Dikarya</taxon>
        <taxon>Ascomycota</taxon>
        <taxon>Pezizomycotina</taxon>
        <taxon>Dothideomycetes</taxon>
        <taxon>Pleosporomycetidae</taxon>
        <taxon>Pleosporales</taxon>
        <taxon>Pleosporineae</taxon>
        <taxon>Phaeosphaeriaceae</taxon>
        <taxon>Ophiobolus</taxon>
    </lineage>
</organism>
<sequence length="206" mass="23427">MSTNAPISRPAKRQKMLPQTVSQESELPDLNSELVEVETFIIHKHVLCKTSAFLQAALKPAWQGSGTRPVDLTDEHPLIFKMYLQWLYSNKVAVKGCSYLIPDINEPFDSWCAATLARAYVLGATLMDSAYQNAVLQAFMDMVEAEDGVPFMLMLAVDVITRERRRDREEFADDLIAALMNHRVLSIKKEDRPWVKDAKAYYVQDT</sequence>
<dbReference type="Pfam" id="PF00651">
    <property type="entry name" value="BTB"/>
    <property type="match status" value="1"/>
</dbReference>
<dbReference type="Gene3D" id="3.30.710.10">
    <property type="entry name" value="Potassium Channel Kv1.1, Chain A"/>
    <property type="match status" value="1"/>
</dbReference>